<keyword evidence="5" id="KW-1185">Reference proteome</keyword>
<proteinExistence type="inferred from homology"/>
<evidence type="ECO:0000256" key="2">
    <source>
        <dbReference type="SAM" id="SignalP"/>
    </source>
</evidence>
<feature type="chain" id="PRO_5041000652" evidence="2">
    <location>
        <begin position="23"/>
        <end position="129"/>
    </location>
</feature>
<dbReference type="Proteomes" id="UP001165083">
    <property type="component" value="Unassembled WGS sequence"/>
</dbReference>
<dbReference type="InterPro" id="IPR011707">
    <property type="entry name" value="Cu-oxidase-like_N"/>
</dbReference>
<dbReference type="Gene3D" id="2.60.40.420">
    <property type="entry name" value="Cupredoxins - blue copper proteins"/>
    <property type="match status" value="1"/>
</dbReference>
<dbReference type="GO" id="GO:0016491">
    <property type="term" value="F:oxidoreductase activity"/>
    <property type="evidence" value="ECO:0007669"/>
    <property type="project" value="TreeGrafter"/>
</dbReference>
<name>A0A9W6U1L7_9STRA</name>
<dbReference type="InterPro" id="IPR008972">
    <property type="entry name" value="Cupredoxin"/>
</dbReference>
<organism evidence="4 5">
    <name type="scientific">Phytophthora lilii</name>
    <dbReference type="NCBI Taxonomy" id="2077276"/>
    <lineage>
        <taxon>Eukaryota</taxon>
        <taxon>Sar</taxon>
        <taxon>Stramenopiles</taxon>
        <taxon>Oomycota</taxon>
        <taxon>Peronosporomycetes</taxon>
        <taxon>Peronosporales</taxon>
        <taxon>Peronosporaceae</taxon>
        <taxon>Phytophthora</taxon>
    </lineage>
</organism>
<dbReference type="Pfam" id="PF07732">
    <property type="entry name" value="Cu-oxidase_3"/>
    <property type="match status" value="1"/>
</dbReference>
<comment type="caution">
    <text evidence="4">The sequence shown here is derived from an EMBL/GenBank/DDBJ whole genome shotgun (WGS) entry which is preliminary data.</text>
</comment>
<evidence type="ECO:0000313" key="5">
    <source>
        <dbReference type="Proteomes" id="UP001165083"/>
    </source>
</evidence>
<accession>A0A9W6U1L7</accession>
<dbReference type="PANTHER" id="PTHR11709:SF511">
    <property type="entry name" value="LACCASE"/>
    <property type="match status" value="1"/>
</dbReference>
<sequence>MGITRFLFTGLSLLAAISSADNSTVTYDWRVTLAIIDVELGQTVQVTVTNELGEPTCLHWHGLQQLGTQEMDGTSDITQCGIPAGGSAIYTFTPERAGTFWWRSHDSTQYAFGLRGPLIVHAPADQQQS</sequence>
<dbReference type="GO" id="GO:0005507">
    <property type="term" value="F:copper ion binding"/>
    <property type="evidence" value="ECO:0007669"/>
    <property type="project" value="InterPro"/>
</dbReference>
<evidence type="ECO:0000259" key="3">
    <source>
        <dbReference type="Pfam" id="PF07732"/>
    </source>
</evidence>
<comment type="similarity">
    <text evidence="1">Belongs to the multicopper oxidase family.</text>
</comment>
<dbReference type="AlphaFoldDB" id="A0A9W6U1L7"/>
<evidence type="ECO:0000256" key="1">
    <source>
        <dbReference type="ARBA" id="ARBA00010609"/>
    </source>
</evidence>
<feature type="signal peptide" evidence="2">
    <location>
        <begin position="1"/>
        <end position="22"/>
    </location>
</feature>
<reference evidence="4" key="1">
    <citation type="submission" date="2023-04" db="EMBL/GenBank/DDBJ databases">
        <title>Phytophthora lilii NBRC 32176.</title>
        <authorList>
            <person name="Ichikawa N."/>
            <person name="Sato H."/>
            <person name="Tonouchi N."/>
        </authorList>
    </citation>
    <scope>NUCLEOTIDE SEQUENCE</scope>
    <source>
        <strain evidence="4">NBRC 32176</strain>
    </source>
</reference>
<dbReference type="InterPro" id="IPR045087">
    <property type="entry name" value="Cu-oxidase_fam"/>
</dbReference>
<dbReference type="SUPFAM" id="SSF49503">
    <property type="entry name" value="Cupredoxins"/>
    <property type="match status" value="1"/>
</dbReference>
<keyword evidence="2" id="KW-0732">Signal</keyword>
<protein>
    <submittedName>
        <fullName evidence="4">Unnamed protein product</fullName>
    </submittedName>
</protein>
<evidence type="ECO:0000313" key="4">
    <source>
        <dbReference type="EMBL" id="GMF23406.1"/>
    </source>
</evidence>
<dbReference type="CDD" id="cd04206">
    <property type="entry name" value="CuRO_1_LCC_like"/>
    <property type="match status" value="1"/>
</dbReference>
<feature type="domain" description="Plastocyanin-like" evidence="3">
    <location>
        <begin position="21"/>
        <end position="124"/>
    </location>
</feature>
<dbReference type="PANTHER" id="PTHR11709">
    <property type="entry name" value="MULTI-COPPER OXIDASE"/>
    <property type="match status" value="1"/>
</dbReference>
<gene>
    <name evidence="4" type="ORF">Plil01_000944900</name>
</gene>
<dbReference type="OrthoDB" id="2121828at2759"/>
<dbReference type="EMBL" id="BSXW01000475">
    <property type="protein sequence ID" value="GMF23406.1"/>
    <property type="molecule type" value="Genomic_DNA"/>
</dbReference>